<name>A0A182FX82_ANOAL</name>
<sequence>MLLPGGRDGLELLYAFQRVRFGVEEIMIAGSQNQPAGIVRVEMQRRPWLPAGKPTPPPAAIVVAFLIVTNFFIVWIHITQDFVSQAAASTDVLLLLMIIDTMLVLLLLRMMVTG</sequence>
<proteinExistence type="predicted"/>
<organism evidence="1 2">
    <name type="scientific">Anopheles albimanus</name>
    <name type="common">New world malaria mosquito</name>
    <dbReference type="NCBI Taxonomy" id="7167"/>
    <lineage>
        <taxon>Eukaryota</taxon>
        <taxon>Metazoa</taxon>
        <taxon>Ecdysozoa</taxon>
        <taxon>Arthropoda</taxon>
        <taxon>Hexapoda</taxon>
        <taxon>Insecta</taxon>
        <taxon>Pterygota</taxon>
        <taxon>Neoptera</taxon>
        <taxon>Endopterygota</taxon>
        <taxon>Diptera</taxon>
        <taxon>Nematocera</taxon>
        <taxon>Culicoidea</taxon>
        <taxon>Culicidae</taxon>
        <taxon>Anophelinae</taxon>
        <taxon>Anopheles</taxon>
    </lineage>
</organism>
<dbReference type="VEuPathDB" id="VectorBase:AALB014258"/>
<evidence type="ECO:0000313" key="1">
    <source>
        <dbReference type="EnsemblMetazoa" id="AALB014258-PA"/>
    </source>
</evidence>
<keyword evidence="2" id="KW-1185">Reference proteome</keyword>
<reference evidence="1 2" key="1">
    <citation type="journal article" date="2017" name="G3 (Bethesda)">
        <title>The Physical Genome Mapping of Anopheles albimanus Corrected Scaffold Misassemblies and Identified Interarm Rearrangements in Genus Anopheles.</title>
        <authorList>
            <person name="Artemov G.N."/>
            <person name="Peery A.N."/>
            <person name="Jiang X."/>
            <person name="Tu Z."/>
            <person name="Stegniy V.N."/>
            <person name="Sharakhova M.V."/>
            <person name="Sharakhov I.V."/>
        </authorList>
    </citation>
    <scope>NUCLEOTIDE SEQUENCE [LARGE SCALE GENOMIC DNA]</scope>
    <source>
        <strain evidence="1 2">ALBI9_A</strain>
    </source>
</reference>
<evidence type="ECO:0000313" key="2">
    <source>
        <dbReference type="Proteomes" id="UP000069272"/>
    </source>
</evidence>
<accession>A0A182FX82</accession>
<dbReference type="Proteomes" id="UP000069272">
    <property type="component" value="Chromosome 2R"/>
</dbReference>
<dbReference type="EnsemblMetazoa" id="AALB014258-RA">
    <property type="protein sequence ID" value="AALB014258-PA"/>
    <property type="gene ID" value="AALB014258"/>
</dbReference>
<dbReference type="AlphaFoldDB" id="A0A182FX82"/>
<protein>
    <submittedName>
        <fullName evidence="1">Uncharacterized protein</fullName>
    </submittedName>
</protein>
<reference evidence="1" key="2">
    <citation type="submission" date="2022-08" db="UniProtKB">
        <authorList>
            <consortium name="EnsemblMetazoa"/>
        </authorList>
    </citation>
    <scope>IDENTIFICATION</scope>
    <source>
        <strain evidence="1">STECLA/ALBI9_A</strain>
    </source>
</reference>